<feature type="domain" description="CBS" evidence="4">
    <location>
        <begin position="94"/>
        <end position="151"/>
    </location>
</feature>
<feature type="domain" description="BON" evidence="3">
    <location>
        <begin position="157"/>
        <end position="224"/>
    </location>
</feature>
<dbReference type="PIRSF" id="PIRSF036990">
    <property type="entry name" value="UCP036990_CBS_BON"/>
    <property type="match status" value="1"/>
</dbReference>
<dbReference type="PROSITE" id="PS50914">
    <property type="entry name" value="BON"/>
    <property type="match status" value="1"/>
</dbReference>
<dbReference type="PROSITE" id="PS51371">
    <property type="entry name" value="CBS"/>
    <property type="match status" value="2"/>
</dbReference>
<dbReference type="InterPro" id="IPR046342">
    <property type="entry name" value="CBS_dom_sf"/>
</dbReference>
<dbReference type="SUPFAM" id="SSF54631">
    <property type="entry name" value="CBS-domain pair"/>
    <property type="match status" value="1"/>
</dbReference>
<dbReference type="InterPro" id="IPR000644">
    <property type="entry name" value="CBS_dom"/>
</dbReference>
<keyword evidence="1 2" id="KW-0129">CBS domain</keyword>
<dbReference type="PANTHER" id="PTHR43080:SF26">
    <property type="entry name" value="REGULATORY PROTEIN"/>
    <property type="match status" value="1"/>
</dbReference>
<name>A0A7C9VRP2_9BRAD</name>
<evidence type="ECO:0000259" key="3">
    <source>
        <dbReference type="PROSITE" id="PS50914"/>
    </source>
</evidence>
<dbReference type="EMBL" id="JAAMRR010001333">
    <property type="protein sequence ID" value="NGX98573.1"/>
    <property type="molecule type" value="Genomic_DNA"/>
</dbReference>
<gene>
    <name evidence="5" type="ORF">G4V63_26200</name>
</gene>
<evidence type="ECO:0000259" key="4">
    <source>
        <dbReference type="PROSITE" id="PS51371"/>
    </source>
</evidence>
<dbReference type="InterPro" id="IPR007055">
    <property type="entry name" value="BON_dom"/>
</dbReference>
<protein>
    <submittedName>
        <fullName evidence="5">CBS domain-containing protein</fullName>
    </submittedName>
</protein>
<dbReference type="PANTHER" id="PTHR43080">
    <property type="entry name" value="CBS DOMAIN-CONTAINING PROTEIN CBSX3, MITOCHONDRIAL"/>
    <property type="match status" value="1"/>
</dbReference>
<feature type="domain" description="CBS" evidence="4">
    <location>
        <begin position="7"/>
        <end position="65"/>
    </location>
</feature>
<organism evidence="5 6">
    <name type="scientific">Candidatus Afipia apatlaquensis</name>
    <dbReference type="NCBI Taxonomy" id="2712852"/>
    <lineage>
        <taxon>Bacteria</taxon>
        <taxon>Pseudomonadati</taxon>
        <taxon>Pseudomonadota</taxon>
        <taxon>Alphaproteobacteria</taxon>
        <taxon>Hyphomicrobiales</taxon>
        <taxon>Nitrobacteraceae</taxon>
        <taxon>Afipia</taxon>
    </lineage>
</organism>
<dbReference type="SMART" id="SM00116">
    <property type="entry name" value="CBS"/>
    <property type="match status" value="2"/>
</dbReference>
<dbReference type="Gene3D" id="3.10.580.10">
    <property type="entry name" value="CBS-domain"/>
    <property type="match status" value="1"/>
</dbReference>
<proteinExistence type="predicted"/>
<dbReference type="CDD" id="cd04586">
    <property type="entry name" value="CBS_pair_BON_assoc"/>
    <property type="match status" value="1"/>
</dbReference>
<evidence type="ECO:0000256" key="1">
    <source>
        <dbReference type="ARBA" id="ARBA00023122"/>
    </source>
</evidence>
<evidence type="ECO:0000256" key="2">
    <source>
        <dbReference type="PROSITE-ProRule" id="PRU00703"/>
    </source>
</evidence>
<accession>A0A7C9VRP2</accession>
<comment type="caution">
    <text evidence="5">The sequence shown here is derived from an EMBL/GenBank/DDBJ whole genome shotgun (WGS) entry which is preliminary data.</text>
</comment>
<dbReference type="Gene3D" id="3.30.1340.30">
    <property type="match status" value="1"/>
</dbReference>
<dbReference type="InterPro" id="IPR017080">
    <property type="entry name" value="UCP036990_CBS_BON"/>
</dbReference>
<evidence type="ECO:0000313" key="6">
    <source>
        <dbReference type="Proteomes" id="UP000480266"/>
    </source>
</evidence>
<dbReference type="AlphaFoldDB" id="A0A7C9VRP2"/>
<dbReference type="Proteomes" id="UP000480266">
    <property type="component" value="Unassembled WGS sequence"/>
</dbReference>
<dbReference type="Pfam" id="PF04972">
    <property type="entry name" value="BON"/>
    <property type="match status" value="1"/>
</dbReference>
<dbReference type="InterPro" id="IPR051257">
    <property type="entry name" value="Diverse_CBS-Domain"/>
</dbReference>
<keyword evidence="6" id="KW-1185">Reference proteome</keyword>
<evidence type="ECO:0000313" key="5">
    <source>
        <dbReference type="EMBL" id="NGX98573.1"/>
    </source>
</evidence>
<dbReference type="Pfam" id="PF00571">
    <property type="entry name" value="CBS"/>
    <property type="match status" value="2"/>
</dbReference>
<sequence>MKAHHIMTRKVIKVAPDDPITDAARLMLDNHLSGLPVVDLKGALVGIVTERDLLRRREIGTQRKRPRWIDFILGPGRLAADYVQTAGRRVDEIMTRDVQTVTEDTPLSDVVAIMEKYRIKRVPVMNSNNKLTGIISRQNFVRAVAGLARDVPDPTADDSHIHTRILKEIGRHDWGPSGLEVFVRNGVVDICGVITDERMRQAIIVAAENVAGVKQVHDHLCWVDPLSGAYFEPKEERTNVS</sequence>
<reference evidence="5" key="1">
    <citation type="submission" date="2020-02" db="EMBL/GenBank/DDBJ databases">
        <title>Draft genome sequence of Candidatus Afipia apatlaquensis IBT-C3, a potential strain for decolorization of textile dyes.</title>
        <authorList>
            <person name="Sanchez-Reyes A."/>
            <person name="Breton-Deval L."/>
            <person name="Mangelson H."/>
            <person name="Sanchez-Flores A."/>
        </authorList>
    </citation>
    <scope>NUCLEOTIDE SEQUENCE [LARGE SCALE GENOMIC DNA]</scope>
    <source>
        <strain evidence="5">IBT-C3</strain>
    </source>
</reference>